<reference evidence="2" key="2">
    <citation type="submission" date="2015-03" db="UniProtKB">
        <authorList>
            <consortium name="EnsemblPlants"/>
        </authorList>
    </citation>
    <scope>IDENTIFICATION</scope>
</reference>
<evidence type="ECO:0000313" key="3">
    <source>
        <dbReference type="Proteomes" id="UP000032141"/>
    </source>
</evidence>
<dbReference type="RefSeq" id="XP_013610970.1">
    <property type="nucleotide sequence ID" value="XM_013755516.1"/>
</dbReference>
<dbReference type="OrthoDB" id="1109504at2759"/>
<dbReference type="KEGG" id="boe:106317746"/>
<dbReference type="EnsemblPlants" id="Bo9g014170.1">
    <property type="protein sequence ID" value="Bo9g014170.1"/>
    <property type="gene ID" value="Bo9g014170"/>
</dbReference>
<organism evidence="2 3">
    <name type="scientific">Brassica oleracea var. oleracea</name>
    <dbReference type="NCBI Taxonomy" id="109376"/>
    <lineage>
        <taxon>Eukaryota</taxon>
        <taxon>Viridiplantae</taxon>
        <taxon>Streptophyta</taxon>
        <taxon>Embryophyta</taxon>
        <taxon>Tracheophyta</taxon>
        <taxon>Spermatophyta</taxon>
        <taxon>Magnoliopsida</taxon>
        <taxon>eudicotyledons</taxon>
        <taxon>Gunneridae</taxon>
        <taxon>Pentapetalae</taxon>
        <taxon>rosids</taxon>
        <taxon>malvids</taxon>
        <taxon>Brassicales</taxon>
        <taxon>Brassicaceae</taxon>
        <taxon>Brassiceae</taxon>
        <taxon>Brassica</taxon>
    </lineage>
</organism>
<evidence type="ECO:0000256" key="1">
    <source>
        <dbReference type="SAM" id="SignalP"/>
    </source>
</evidence>
<reference evidence="2 3" key="1">
    <citation type="journal article" date="2014" name="Genome Biol.">
        <title>Transcriptome and methylome profiling reveals relics of genome dominance in the mesopolyploid Brassica oleracea.</title>
        <authorList>
            <person name="Parkin I.A."/>
            <person name="Koh C."/>
            <person name="Tang H."/>
            <person name="Robinson S.J."/>
            <person name="Kagale S."/>
            <person name="Clarke W.E."/>
            <person name="Town C.D."/>
            <person name="Nixon J."/>
            <person name="Krishnakumar V."/>
            <person name="Bidwell S.L."/>
            <person name="Denoeud F."/>
            <person name="Belcram H."/>
            <person name="Links M.G."/>
            <person name="Just J."/>
            <person name="Clarke C."/>
            <person name="Bender T."/>
            <person name="Huebert T."/>
            <person name="Mason A.S."/>
            <person name="Pires J.C."/>
            <person name="Barker G."/>
            <person name="Moore J."/>
            <person name="Walley P.G."/>
            <person name="Manoli S."/>
            <person name="Batley J."/>
            <person name="Edwards D."/>
            <person name="Nelson M.N."/>
            <person name="Wang X."/>
            <person name="Paterson A.H."/>
            <person name="King G."/>
            <person name="Bancroft I."/>
            <person name="Chalhoub B."/>
            <person name="Sharpe A.G."/>
        </authorList>
    </citation>
    <scope>NUCLEOTIDE SEQUENCE</scope>
    <source>
        <strain evidence="2 3">cv. TO1000</strain>
    </source>
</reference>
<evidence type="ECO:0000313" key="2">
    <source>
        <dbReference type="EnsemblPlants" id="Bo9g014170.1"/>
    </source>
</evidence>
<proteinExistence type="predicted"/>
<dbReference type="GeneID" id="106317746"/>
<feature type="chain" id="PRO_5002260199" evidence="1">
    <location>
        <begin position="25"/>
        <end position="79"/>
    </location>
</feature>
<dbReference type="AlphaFoldDB" id="A0A0D3E1L4"/>
<dbReference type="Proteomes" id="UP000032141">
    <property type="component" value="Chromosome C9"/>
</dbReference>
<dbReference type="Gramene" id="Bo9g014170.1">
    <property type="protein sequence ID" value="Bo9g014170.1"/>
    <property type="gene ID" value="Bo9g014170"/>
</dbReference>
<feature type="signal peptide" evidence="1">
    <location>
        <begin position="1"/>
        <end position="24"/>
    </location>
</feature>
<keyword evidence="3" id="KW-1185">Reference proteome</keyword>
<keyword evidence="1" id="KW-0732">Signal</keyword>
<protein>
    <submittedName>
        <fullName evidence="2">Uncharacterized protein</fullName>
    </submittedName>
</protein>
<sequence length="79" mass="8666">MGEILNVVCIMMMIIAVFVIGGEAKSEAECNVICRPHCKPSSSAGECSDCHKDCNQSPPSVRTKILKIQNSNKQYDLHN</sequence>
<dbReference type="HOGENOM" id="CLU_199980_0_0_1"/>
<name>A0A0D3E1L4_BRAOL</name>
<accession>A0A0D3E1L4</accession>